<gene>
    <name evidence="3" type="ORF">HKX05_18430</name>
    <name evidence="4" type="ORF">HLV41_04645</name>
</gene>
<keyword evidence="6" id="KW-1185">Reference proteome</keyword>
<dbReference type="PROSITE" id="PS50234">
    <property type="entry name" value="VWFA"/>
    <property type="match status" value="1"/>
</dbReference>
<keyword evidence="1" id="KW-0472">Membrane</keyword>
<accession>A0A7Y7QTG1</accession>
<proteinExistence type="predicted"/>
<evidence type="ECO:0000259" key="2">
    <source>
        <dbReference type="PROSITE" id="PS50234"/>
    </source>
</evidence>
<dbReference type="InterPro" id="IPR028087">
    <property type="entry name" value="Tad_N"/>
</dbReference>
<evidence type="ECO:0000313" key="6">
    <source>
        <dbReference type="Proteomes" id="UP000557656"/>
    </source>
</evidence>
<keyword evidence="1" id="KW-1133">Transmembrane helix</keyword>
<evidence type="ECO:0000313" key="5">
    <source>
        <dbReference type="Proteomes" id="UP000531581"/>
    </source>
</evidence>
<dbReference type="InterPro" id="IPR002035">
    <property type="entry name" value="VWF_A"/>
</dbReference>
<dbReference type="AlphaFoldDB" id="A0A7Y7QTG1"/>
<feature type="domain" description="VWFA" evidence="2">
    <location>
        <begin position="164"/>
        <end position="225"/>
    </location>
</feature>
<dbReference type="EMBL" id="JABEOV010000027">
    <property type="protein sequence ID" value="NNG55325.1"/>
    <property type="molecule type" value="Genomic_DNA"/>
</dbReference>
<dbReference type="EMBL" id="JABYQV010000003">
    <property type="protein sequence ID" value="NVP30323.1"/>
    <property type="molecule type" value="Genomic_DNA"/>
</dbReference>
<dbReference type="SUPFAM" id="SSF53300">
    <property type="entry name" value="vWA-like"/>
    <property type="match status" value="1"/>
</dbReference>
<keyword evidence="1" id="KW-0812">Transmembrane</keyword>
<name>A0A7Y7QTG1_9SPHN</name>
<dbReference type="Pfam" id="PF13400">
    <property type="entry name" value="Tad"/>
    <property type="match status" value="1"/>
</dbReference>
<evidence type="ECO:0000256" key="1">
    <source>
        <dbReference type="SAM" id="Phobius"/>
    </source>
</evidence>
<reference evidence="5 6" key="1">
    <citation type="submission" date="2020-05" db="EMBL/GenBank/DDBJ databases">
        <title>Draft Genome Sequences of Sphingomonas sp. Isolated from the International Space Station.</title>
        <authorList>
            <person name="Bijlani S."/>
            <person name="Singh N.K."/>
            <person name="Mason C.E."/>
            <person name="Wang C.C."/>
            <person name="Venkateswaran K."/>
        </authorList>
    </citation>
    <scope>NUCLEOTIDE SEQUENCE [LARGE SCALE GENOMIC DNA]</scope>
    <source>
        <strain evidence="3 6">IIF7SW-B5</strain>
        <strain evidence="4">ISS-IIF7SWP</strain>
    </source>
</reference>
<dbReference type="Proteomes" id="UP000531581">
    <property type="component" value="Unassembled WGS sequence"/>
</dbReference>
<dbReference type="Proteomes" id="UP000557656">
    <property type="component" value="Unassembled WGS sequence"/>
</dbReference>
<dbReference type="Gene3D" id="3.40.50.410">
    <property type="entry name" value="von Willebrand factor, type A domain"/>
    <property type="match status" value="2"/>
</dbReference>
<protein>
    <submittedName>
        <fullName evidence="4">TadE/TadG family protein</fullName>
    </submittedName>
</protein>
<evidence type="ECO:0000313" key="3">
    <source>
        <dbReference type="EMBL" id="NNG55325.1"/>
    </source>
</evidence>
<sequence length="568" mass="62531">MNCRFPSCDLPRLRWPSRSTESGVLAGLTADRRGNVMMLWAFFLIPLVALIGSAIDLGTEYVTRKQMQIACDAAVLAGRRAMTNGTVDNGVRAEAAKFFNFNFQQGMYGSKPFTPSISSTTDSKTTVVIDAATTVPTSVMRIFGFVELPVSVSCNASQDFVNTDIVFVLDTTGSMRDKATSSDSQTKIEALRSAVLALYDQLEPIQKQLTASGMRLRYGVVPYASAVNIGAAIRAANPNYMLSGPWTYQSRQVVRAYTSSKNSCDYRYGSYDERSEICTYFRYLPRTFDTSQYVSGAGVDVADLVGTADDRGITPVQNTPRKVTWAGCVEERQTVRMGPNDTAIPVGANDLNIDLIPNNTETKWKPYWPEVEYTSYPARAYSNDPFKPQFACPSAAASMQGWSRDDLNKYLNTLNPDGGTYHDNGMMWGARWASSGGIFGSNNPETYNMMPVKKYIIFMTDGLFDTGYASLYSSYGVEKLDARVTPGGQYSDENDQLARHKQRFNLLCSRAKSMGYSIWVIGFATTLDSSLTNCASTPSQASTSSNQAELMARFIEIGKNIGALRLTQ</sequence>
<evidence type="ECO:0000313" key="4">
    <source>
        <dbReference type="EMBL" id="NVP30323.1"/>
    </source>
</evidence>
<dbReference type="InterPro" id="IPR036465">
    <property type="entry name" value="vWFA_dom_sf"/>
</dbReference>
<organism evidence="4 5">
    <name type="scientific">Sphingomonas sanguinis</name>
    <dbReference type="NCBI Taxonomy" id="33051"/>
    <lineage>
        <taxon>Bacteria</taxon>
        <taxon>Pseudomonadati</taxon>
        <taxon>Pseudomonadota</taxon>
        <taxon>Alphaproteobacteria</taxon>
        <taxon>Sphingomonadales</taxon>
        <taxon>Sphingomonadaceae</taxon>
        <taxon>Sphingomonas</taxon>
    </lineage>
</organism>
<comment type="caution">
    <text evidence="4">The sequence shown here is derived from an EMBL/GenBank/DDBJ whole genome shotgun (WGS) entry which is preliminary data.</text>
</comment>
<feature type="transmembrane region" description="Helical" evidence="1">
    <location>
        <begin position="37"/>
        <end position="57"/>
    </location>
</feature>